<name>A0A9P0ECS8_NEZVI</name>
<evidence type="ECO:0000313" key="5">
    <source>
        <dbReference type="Proteomes" id="UP001152798"/>
    </source>
</evidence>
<dbReference type="GO" id="GO:0062129">
    <property type="term" value="C:chitin-based extracellular matrix"/>
    <property type="evidence" value="ECO:0007669"/>
    <property type="project" value="TreeGrafter"/>
</dbReference>
<keyword evidence="1 2" id="KW-0193">Cuticle</keyword>
<feature type="region of interest" description="Disordered" evidence="3">
    <location>
        <begin position="102"/>
        <end position="147"/>
    </location>
</feature>
<feature type="compositionally biased region" description="Polar residues" evidence="3">
    <location>
        <begin position="49"/>
        <end position="59"/>
    </location>
</feature>
<dbReference type="Pfam" id="PF00379">
    <property type="entry name" value="Chitin_bind_4"/>
    <property type="match status" value="1"/>
</dbReference>
<feature type="region of interest" description="Disordered" evidence="3">
    <location>
        <begin position="33"/>
        <end position="61"/>
    </location>
</feature>
<dbReference type="OrthoDB" id="6614752at2759"/>
<dbReference type="InterPro" id="IPR031311">
    <property type="entry name" value="CHIT_BIND_RR_consensus"/>
</dbReference>
<gene>
    <name evidence="4" type="ORF">NEZAVI_LOCUS2480</name>
</gene>
<reference evidence="4" key="1">
    <citation type="submission" date="2022-01" db="EMBL/GenBank/DDBJ databases">
        <authorList>
            <person name="King R."/>
        </authorList>
    </citation>
    <scope>NUCLEOTIDE SEQUENCE</scope>
</reference>
<accession>A0A9P0ECS8</accession>
<sequence>MRSIEAVVTDVWRISQGQADIMVYSHSSYQTGNGINAQESGRGGPGPQDGTSAQGSYSYTGPDGQVYTITYTADANGFVPQGAHLPTPPPIPEEILKSLQYNAANPQSEYNTGDYNTGAGTGGYRPSFPGGRPAPSYNPSSGYHYRK</sequence>
<protein>
    <submittedName>
        <fullName evidence="4">Uncharacterized protein</fullName>
    </submittedName>
</protein>
<dbReference type="EMBL" id="OV725077">
    <property type="protein sequence ID" value="CAH1391461.1"/>
    <property type="molecule type" value="Genomic_DNA"/>
</dbReference>
<dbReference type="InterPro" id="IPR050468">
    <property type="entry name" value="Cuticle_Struct_Prot"/>
</dbReference>
<evidence type="ECO:0000313" key="4">
    <source>
        <dbReference type="EMBL" id="CAH1391461.1"/>
    </source>
</evidence>
<evidence type="ECO:0000256" key="3">
    <source>
        <dbReference type="SAM" id="MobiDB-lite"/>
    </source>
</evidence>
<dbReference type="PROSITE" id="PS51155">
    <property type="entry name" value="CHIT_BIND_RR_2"/>
    <property type="match status" value="1"/>
</dbReference>
<evidence type="ECO:0000256" key="2">
    <source>
        <dbReference type="PROSITE-ProRule" id="PRU00497"/>
    </source>
</evidence>
<evidence type="ECO:0000256" key="1">
    <source>
        <dbReference type="ARBA" id="ARBA00022460"/>
    </source>
</evidence>
<dbReference type="AlphaFoldDB" id="A0A9P0ECS8"/>
<feature type="compositionally biased region" description="Polar residues" evidence="3">
    <location>
        <begin position="102"/>
        <end position="115"/>
    </location>
</feature>
<dbReference type="PROSITE" id="PS00233">
    <property type="entry name" value="CHIT_BIND_RR_1"/>
    <property type="match status" value="1"/>
</dbReference>
<dbReference type="InterPro" id="IPR000618">
    <property type="entry name" value="Insect_cuticle"/>
</dbReference>
<organism evidence="4 5">
    <name type="scientific">Nezara viridula</name>
    <name type="common">Southern green stink bug</name>
    <name type="synonym">Cimex viridulus</name>
    <dbReference type="NCBI Taxonomy" id="85310"/>
    <lineage>
        <taxon>Eukaryota</taxon>
        <taxon>Metazoa</taxon>
        <taxon>Ecdysozoa</taxon>
        <taxon>Arthropoda</taxon>
        <taxon>Hexapoda</taxon>
        <taxon>Insecta</taxon>
        <taxon>Pterygota</taxon>
        <taxon>Neoptera</taxon>
        <taxon>Paraneoptera</taxon>
        <taxon>Hemiptera</taxon>
        <taxon>Heteroptera</taxon>
        <taxon>Panheteroptera</taxon>
        <taxon>Pentatomomorpha</taxon>
        <taxon>Pentatomoidea</taxon>
        <taxon>Pentatomidae</taxon>
        <taxon>Pentatominae</taxon>
        <taxon>Nezara</taxon>
    </lineage>
</organism>
<dbReference type="PANTHER" id="PTHR10380:SF173">
    <property type="entry name" value="CUTICULAR PROTEIN 47EF, ISOFORM C-RELATED"/>
    <property type="match status" value="1"/>
</dbReference>
<proteinExistence type="predicted"/>
<dbReference type="PANTHER" id="PTHR10380">
    <property type="entry name" value="CUTICLE PROTEIN"/>
    <property type="match status" value="1"/>
</dbReference>
<dbReference type="Proteomes" id="UP001152798">
    <property type="component" value="Chromosome 1"/>
</dbReference>
<keyword evidence="5" id="KW-1185">Reference proteome</keyword>
<dbReference type="GO" id="GO:0008010">
    <property type="term" value="F:structural constituent of chitin-based larval cuticle"/>
    <property type="evidence" value="ECO:0007669"/>
    <property type="project" value="TreeGrafter"/>
</dbReference>